<keyword evidence="4" id="KW-0804">Transcription</keyword>
<dbReference type="InterPro" id="IPR007627">
    <property type="entry name" value="RNA_pol_sigma70_r2"/>
</dbReference>
<evidence type="ECO:0000259" key="5">
    <source>
        <dbReference type="Pfam" id="PF04542"/>
    </source>
</evidence>
<keyword evidence="8" id="KW-1185">Reference proteome</keyword>
<reference evidence="7 8" key="1">
    <citation type="submission" date="2016-10" db="EMBL/GenBank/DDBJ databases">
        <authorList>
            <person name="de Groot N.N."/>
        </authorList>
    </citation>
    <scope>NUCLEOTIDE SEQUENCE [LARGE SCALE GENOMIC DNA]</scope>
    <source>
        <strain evidence="7 8">DSM 19886</strain>
    </source>
</reference>
<dbReference type="InterPro" id="IPR013325">
    <property type="entry name" value="RNA_pol_sigma_r2"/>
</dbReference>
<feature type="domain" description="RNA polymerase sigma factor 70 region 4 type 2" evidence="6">
    <location>
        <begin position="127"/>
        <end position="171"/>
    </location>
</feature>
<comment type="similarity">
    <text evidence="1">Belongs to the sigma-70 factor family. ECF subfamily.</text>
</comment>
<dbReference type="STRING" id="192904.SAMN04488514_101599"/>
<feature type="domain" description="RNA polymerase sigma-70 region 2" evidence="5">
    <location>
        <begin position="13"/>
        <end position="75"/>
    </location>
</feature>
<evidence type="ECO:0000259" key="6">
    <source>
        <dbReference type="Pfam" id="PF08281"/>
    </source>
</evidence>
<dbReference type="AlphaFoldDB" id="A0A1G9JKM6"/>
<dbReference type="PANTHER" id="PTHR43133">
    <property type="entry name" value="RNA POLYMERASE ECF-TYPE SIGMA FACTO"/>
    <property type="match status" value="1"/>
</dbReference>
<dbReference type="NCBIfam" id="TIGR02937">
    <property type="entry name" value="sigma70-ECF"/>
    <property type="match status" value="1"/>
</dbReference>
<dbReference type="EMBL" id="FNGV01000001">
    <property type="protein sequence ID" value="SDL38048.1"/>
    <property type="molecule type" value="Genomic_DNA"/>
</dbReference>
<name>A0A1G9JKM6_9FLAO</name>
<evidence type="ECO:0000313" key="7">
    <source>
        <dbReference type="EMBL" id="SDL38048.1"/>
    </source>
</evidence>
<dbReference type="Pfam" id="PF08281">
    <property type="entry name" value="Sigma70_r4_2"/>
    <property type="match status" value="1"/>
</dbReference>
<keyword evidence="3" id="KW-0731">Sigma factor</keyword>
<dbReference type="InterPro" id="IPR036388">
    <property type="entry name" value="WH-like_DNA-bd_sf"/>
</dbReference>
<protein>
    <submittedName>
        <fullName evidence="7">RNA polymerase sigma-70 factor, ECF subfamily</fullName>
    </submittedName>
</protein>
<sequence>MNRSKIDIKFNDLKDELGSYIFRLVTNRELTEDIIHDTYVKVVGKIDTFQGNSTFKTWVFSIATNISKNILIKQNRWEVNAQDYGAMLHVKSKEHWDAFQQVFDSTPEQEYEVKEHLEYCFNCLNKTLEIEQQVCLLLKEVYNFKVREIIQITELSEGKVKHAIANARKNLVTIFDKRCAFVNKNGVCHQCTELTGILNPKQDAQIKANKLKLVKKQKTENQERLLDIRLEVIRSIDPLNSKNTLVTSYFLENSEKWVKEGKQKKVLENPSETEV</sequence>
<gene>
    <name evidence="7" type="ORF">SAMN04488514_101599</name>
</gene>
<dbReference type="GO" id="GO:0003677">
    <property type="term" value="F:DNA binding"/>
    <property type="evidence" value="ECO:0007669"/>
    <property type="project" value="InterPro"/>
</dbReference>
<dbReference type="GO" id="GO:0006352">
    <property type="term" value="P:DNA-templated transcription initiation"/>
    <property type="evidence" value="ECO:0007669"/>
    <property type="project" value="InterPro"/>
</dbReference>
<dbReference type="InterPro" id="IPR039425">
    <property type="entry name" value="RNA_pol_sigma-70-like"/>
</dbReference>
<dbReference type="SUPFAM" id="SSF88659">
    <property type="entry name" value="Sigma3 and sigma4 domains of RNA polymerase sigma factors"/>
    <property type="match status" value="1"/>
</dbReference>
<dbReference type="RefSeq" id="WP_089885102.1">
    <property type="nucleotide sequence ID" value="NZ_FNGV01000001.1"/>
</dbReference>
<dbReference type="Gene3D" id="1.10.10.10">
    <property type="entry name" value="Winged helix-like DNA-binding domain superfamily/Winged helix DNA-binding domain"/>
    <property type="match status" value="1"/>
</dbReference>
<dbReference type="InterPro" id="IPR013249">
    <property type="entry name" value="RNA_pol_sigma70_r4_t2"/>
</dbReference>
<evidence type="ECO:0000256" key="2">
    <source>
        <dbReference type="ARBA" id="ARBA00023015"/>
    </source>
</evidence>
<dbReference type="InterPro" id="IPR014284">
    <property type="entry name" value="RNA_pol_sigma-70_dom"/>
</dbReference>
<dbReference type="Proteomes" id="UP000199440">
    <property type="component" value="Unassembled WGS sequence"/>
</dbReference>
<dbReference type="Pfam" id="PF04542">
    <property type="entry name" value="Sigma70_r2"/>
    <property type="match status" value="1"/>
</dbReference>
<evidence type="ECO:0000256" key="4">
    <source>
        <dbReference type="ARBA" id="ARBA00023163"/>
    </source>
</evidence>
<dbReference type="Gene3D" id="1.10.1740.10">
    <property type="match status" value="1"/>
</dbReference>
<evidence type="ECO:0000313" key="8">
    <source>
        <dbReference type="Proteomes" id="UP000199440"/>
    </source>
</evidence>
<organism evidence="7 8">
    <name type="scientific">Kriegella aquimaris</name>
    <dbReference type="NCBI Taxonomy" id="192904"/>
    <lineage>
        <taxon>Bacteria</taxon>
        <taxon>Pseudomonadati</taxon>
        <taxon>Bacteroidota</taxon>
        <taxon>Flavobacteriia</taxon>
        <taxon>Flavobacteriales</taxon>
        <taxon>Flavobacteriaceae</taxon>
        <taxon>Kriegella</taxon>
    </lineage>
</organism>
<evidence type="ECO:0000256" key="1">
    <source>
        <dbReference type="ARBA" id="ARBA00010641"/>
    </source>
</evidence>
<proteinExistence type="inferred from homology"/>
<dbReference type="OrthoDB" id="9795666at2"/>
<evidence type="ECO:0000256" key="3">
    <source>
        <dbReference type="ARBA" id="ARBA00023082"/>
    </source>
</evidence>
<dbReference type="PANTHER" id="PTHR43133:SF60">
    <property type="entry name" value="RNA POLYMERASE SIGMA FACTOR SIGV"/>
    <property type="match status" value="1"/>
</dbReference>
<dbReference type="GO" id="GO:0016987">
    <property type="term" value="F:sigma factor activity"/>
    <property type="evidence" value="ECO:0007669"/>
    <property type="project" value="UniProtKB-KW"/>
</dbReference>
<keyword evidence="2" id="KW-0805">Transcription regulation</keyword>
<dbReference type="SUPFAM" id="SSF88946">
    <property type="entry name" value="Sigma2 domain of RNA polymerase sigma factors"/>
    <property type="match status" value="1"/>
</dbReference>
<accession>A0A1G9JKM6</accession>
<dbReference type="InterPro" id="IPR013324">
    <property type="entry name" value="RNA_pol_sigma_r3/r4-like"/>
</dbReference>